<keyword evidence="2" id="KW-1185">Reference proteome</keyword>
<dbReference type="AlphaFoldDB" id="A0A1I5BMQ4"/>
<evidence type="ECO:0000313" key="2">
    <source>
        <dbReference type="Proteomes" id="UP000242222"/>
    </source>
</evidence>
<evidence type="ECO:0000313" key="1">
    <source>
        <dbReference type="EMBL" id="SFN75993.1"/>
    </source>
</evidence>
<dbReference type="RefSeq" id="WP_092880159.1">
    <property type="nucleotide sequence ID" value="NZ_FOVC01000019.1"/>
</dbReference>
<dbReference type="OrthoDB" id="6519676at2"/>
<dbReference type="Proteomes" id="UP000242222">
    <property type="component" value="Unassembled WGS sequence"/>
</dbReference>
<organism evidence="1 2">
    <name type="scientific">Izhakiella capsodis</name>
    <dbReference type="NCBI Taxonomy" id="1367852"/>
    <lineage>
        <taxon>Bacteria</taxon>
        <taxon>Pseudomonadati</taxon>
        <taxon>Pseudomonadota</taxon>
        <taxon>Gammaproteobacteria</taxon>
        <taxon>Enterobacterales</taxon>
        <taxon>Erwiniaceae</taxon>
        <taxon>Izhakiella</taxon>
    </lineage>
</organism>
<proteinExistence type="predicted"/>
<dbReference type="EMBL" id="FOVC01000019">
    <property type="protein sequence ID" value="SFN75993.1"/>
    <property type="molecule type" value="Genomic_DNA"/>
</dbReference>
<protein>
    <submittedName>
        <fullName evidence="1">Uncharacterized protein</fullName>
    </submittedName>
</protein>
<name>A0A1I5BMQ4_9GAMM</name>
<reference evidence="2" key="1">
    <citation type="submission" date="2016-10" db="EMBL/GenBank/DDBJ databases">
        <authorList>
            <person name="Varghese N."/>
            <person name="Submissions S."/>
        </authorList>
    </citation>
    <scope>NUCLEOTIDE SEQUENCE [LARGE SCALE GENOMIC DNA]</scope>
    <source>
        <strain evidence="2">N6PO6</strain>
    </source>
</reference>
<accession>A0A1I5BMQ4</accession>
<gene>
    <name evidence="1" type="ORF">SAMN05216516_11912</name>
</gene>
<sequence length="80" mass="9236">MQIINYLRARLCNSSLAAFKLAGKDIRYINLANEIISVKNDCVKAKLEKLPQDSREFSALNSKNLKYDIFIKSLEWLKNT</sequence>